<feature type="domain" description="CBS" evidence="9">
    <location>
        <begin position="277"/>
        <end position="335"/>
    </location>
</feature>
<name>A0A1T4R399_9ACTN</name>
<dbReference type="GO" id="GO:0016887">
    <property type="term" value="F:ATP hydrolysis activity"/>
    <property type="evidence" value="ECO:0007669"/>
    <property type="project" value="InterPro"/>
</dbReference>
<dbReference type="EMBL" id="FUWS01000006">
    <property type="protein sequence ID" value="SKA10510.1"/>
    <property type="molecule type" value="Genomic_DNA"/>
</dbReference>
<organism evidence="10 11">
    <name type="scientific">Marinactinospora thermotolerans DSM 45154</name>
    <dbReference type="NCBI Taxonomy" id="1122192"/>
    <lineage>
        <taxon>Bacteria</taxon>
        <taxon>Bacillati</taxon>
        <taxon>Actinomycetota</taxon>
        <taxon>Actinomycetes</taxon>
        <taxon>Streptosporangiales</taxon>
        <taxon>Nocardiopsidaceae</taxon>
        <taxon>Marinactinospora</taxon>
    </lineage>
</organism>
<evidence type="ECO:0000313" key="11">
    <source>
        <dbReference type="Proteomes" id="UP000190637"/>
    </source>
</evidence>
<dbReference type="PROSITE" id="PS51371">
    <property type="entry name" value="CBS"/>
    <property type="match status" value="1"/>
</dbReference>
<dbReference type="GO" id="GO:0006970">
    <property type="term" value="P:response to osmotic stress"/>
    <property type="evidence" value="ECO:0007669"/>
    <property type="project" value="UniProtKB-ARBA"/>
</dbReference>
<dbReference type="GO" id="GO:0016020">
    <property type="term" value="C:membrane"/>
    <property type="evidence" value="ECO:0007669"/>
    <property type="project" value="InterPro"/>
</dbReference>
<dbReference type="FunFam" id="3.40.50.300:FF:000201">
    <property type="entry name" value="Glycine betaine/L-proline ABC transporter ATP-binding protein"/>
    <property type="match status" value="1"/>
</dbReference>
<dbReference type="InterPro" id="IPR017871">
    <property type="entry name" value="ABC_transporter-like_CS"/>
</dbReference>
<dbReference type="PROSITE" id="PS00211">
    <property type="entry name" value="ABC_TRANSPORTER_1"/>
    <property type="match status" value="1"/>
</dbReference>
<evidence type="ECO:0000313" key="10">
    <source>
        <dbReference type="EMBL" id="SKA10510.1"/>
    </source>
</evidence>
<reference evidence="10 11" key="1">
    <citation type="submission" date="2017-02" db="EMBL/GenBank/DDBJ databases">
        <authorList>
            <person name="Peterson S.W."/>
        </authorList>
    </citation>
    <scope>NUCLEOTIDE SEQUENCE [LARGE SCALE GENOMIC DNA]</scope>
    <source>
        <strain evidence="10 11">DSM 45154</strain>
    </source>
</reference>
<gene>
    <name evidence="10" type="ORF">SAMN02745673_02481</name>
</gene>
<evidence type="ECO:0000256" key="4">
    <source>
        <dbReference type="ARBA" id="ARBA00022840"/>
    </source>
</evidence>
<dbReference type="PANTHER" id="PTHR43869:SF1">
    <property type="entry name" value="GLYCINE BETAINE_PROLINE BETAINE TRANSPORT SYSTEM ATP-BINDING PROTEIN PROV"/>
    <property type="match status" value="1"/>
</dbReference>
<dbReference type="CDD" id="cd03294">
    <property type="entry name" value="ABC_Pro_Gly_Betaine"/>
    <property type="match status" value="1"/>
</dbReference>
<dbReference type="InterPro" id="IPR005892">
    <property type="entry name" value="Gly-betaine_transp_ATP-bd"/>
</dbReference>
<dbReference type="Gene3D" id="3.10.580.10">
    <property type="entry name" value="CBS-domain"/>
    <property type="match status" value="1"/>
</dbReference>
<dbReference type="Gene3D" id="3.40.50.300">
    <property type="entry name" value="P-loop containing nucleotide triphosphate hydrolases"/>
    <property type="match status" value="1"/>
</dbReference>
<dbReference type="Pfam" id="PF00005">
    <property type="entry name" value="ABC_tran"/>
    <property type="match status" value="1"/>
</dbReference>
<evidence type="ECO:0000256" key="7">
    <source>
        <dbReference type="PROSITE-ProRule" id="PRU00703"/>
    </source>
</evidence>
<dbReference type="SMART" id="SM00382">
    <property type="entry name" value="AAA"/>
    <property type="match status" value="1"/>
</dbReference>
<comment type="similarity">
    <text evidence="1">Belongs to the ABC transporter superfamily.</text>
</comment>
<dbReference type="GO" id="GO:0031460">
    <property type="term" value="P:glycine betaine transport"/>
    <property type="evidence" value="ECO:0007669"/>
    <property type="project" value="InterPro"/>
</dbReference>
<keyword evidence="2" id="KW-0813">Transport</keyword>
<dbReference type="SUPFAM" id="SSF54631">
    <property type="entry name" value="CBS-domain pair"/>
    <property type="match status" value="1"/>
</dbReference>
<accession>A0A1T4R399</accession>
<protein>
    <submittedName>
        <fullName evidence="10">Glycine betaine/proline transport system ATP-binding protein</fullName>
    </submittedName>
</protein>
<evidence type="ECO:0000256" key="1">
    <source>
        <dbReference type="ARBA" id="ARBA00005417"/>
    </source>
</evidence>
<evidence type="ECO:0000256" key="6">
    <source>
        <dbReference type="ARBA" id="ARBA00023122"/>
    </source>
</evidence>
<dbReference type="Pfam" id="PF00571">
    <property type="entry name" value="CBS"/>
    <property type="match status" value="1"/>
</dbReference>
<evidence type="ECO:0000256" key="3">
    <source>
        <dbReference type="ARBA" id="ARBA00022741"/>
    </source>
</evidence>
<keyword evidence="3" id="KW-0547">Nucleotide-binding</keyword>
<proteinExistence type="inferred from homology"/>
<dbReference type="InterPro" id="IPR051921">
    <property type="entry name" value="ABC_osmolyte_uptake_ATP-bind"/>
</dbReference>
<dbReference type="InterPro" id="IPR003439">
    <property type="entry name" value="ABC_transporter-like_ATP-bd"/>
</dbReference>
<dbReference type="InterPro" id="IPR046342">
    <property type="entry name" value="CBS_dom_sf"/>
</dbReference>
<keyword evidence="6 7" id="KW-0129">CBS domain</keyword>
<dbReference type="InterPro" id="IPR027417">
    <property type="entry name" value="P-loop_NTPase"/>
</dbReference>
<dbReference type="Proteomes" id="UP000190637">
    <property type="component" value="Unassembled WGS sequence"/>
</dbReference>
<evidence type="ECO:0000259" key="8">
    <source>
        <dbReference type="PROSITE" id="PS50893"/>
    </source>
</evidence>
<keyword evidence="4 10" id="KW-0067">ATP-binding</keyword>
<dbReference type="InterPro" id="IPR003593">
    <property type="entry name" value="AAA+_ATPase"/>
</dbReference>
<dbReference type="GO" id="GO:0006865">
    <property type="term" value="P:amino acid transport"/>
    <property type="evidence" value="ECO:0007669"/>
    <property type="project" value="UniProtKB-KW"/>
</dbReference>
<evidence type="ECO:0000256" key="5">
    <source>
        <dbReference type="ARBA" id="ARBA00022970"/>
    </source>
</evidence>
<dbReference type="NCBIfam" id="TIGR01186">
    <property type="entry name" value="proV"/>
    <property type="match status" value="1"/>
</dbReference>
<dbReference type="AlphaFoldDB" id="A0A1T4R399"/>
<keyword evidence="5" id="KW-0029">Amino-acid transport</keyword>
<evidence type="ECO:0000259" key="9">
    <source>
        <dbReference type="PROSITE" id="PS51371"/>
    </source>
</evidence>
<sequence>MPAVRAEKLYKVFGRRADRAVELLADGRHRDEIADLNVTAAVIDVSFEVSPGEIFVVMGLSGSGKSTLIRMLNGLLEPTSGTVEVAGTDITRLSAAELRRVRSEKISMVFQHFALFPHRTVLDNAAYGLEVRGIAREERVRKARESLELVGLAGWEERLPTQLSGGMQQRVGLARALAADTDIILMDEAFSALDPLIRRDMQTQLLELQASLGKTIIFITHDLNEAMRLGDRICVLRDGRVAQIGTAQEILDSPNSDYVARFVEDVDRTRVLTAGSVMAPPTAVDSGQDPREALRAMREAGTDRAFVLDPQRRLLGVVNADALDRADDAEGLGSVLDTGVHRVGPATAVADLFHRAAGTPHPIAVVDGSDRLLGAVARDTLLAALAPPGHDAGEKDTATAVAAGVAVDGGEAR</sequence>
<feature type="domain" description="ABC transporter" evidence="8">
    <location>
        <begin position="4"/>
        <end position="263"/>
    </location>
</feature>
<dbReference type="SUPFAM" id="SSF52540">
    <property type="entry name" value="P-loop containing nucleoside triphosphate hydrolases"/>
    <property type="match status" value="1"/>
</dbReference>
<dbReference type="STRING" id="1122192.SAMN02745673_02481"/>
<dbReference type="GO" id="GO:0005524">
    <property type="term" value="F:ATP binding"/>
    <property type="evidence" value="ECO:0007669"/>
    <property type="project" value="UniProtKB-KW"/>
</dbReference>
<dbReference type="PROSITE" id="PS50893">
    <property type="entry name" value="ABC_TRANSPORTER_2"/>
    <property type="match status" value="1"/>
</dbReference>
<evidence type="ECO:0000256" key="2">
    <source>
        <dbReference type="ARBA" id="ARBA00022448"/>
    </source>
</evidence>
<dbReference type="InterPro" id="IPR000644">
    <property type="entry name" value="CBS_dom"/>
</dbReference>
<dbReference type="PANTHER" id="PTHR43869">
    <property type="entry name" value="GLYCINE BETAINE/PROLINE BETAINE TRANSPORT SYSTEM ATP-BINDING PROTEIN PROV"/>
    <property type="match status" value="1"/>
</dbReference>
<keyword evidence="11" id="KW-1185">Reference proteome</keyword>
<dbReference type="RefSeq" id="WP_235000952.1">
    <property type="nucleotide sequence ID" value="NZ_FUWS01000006.1"/>
</dbReference>